<dbReference type="SUPFAM" id="SSF160527">
    <property type="entry name" value="V-type ATPase subunit E-like"/>
    <property type="match status" value="1"/>
</dbReference>
<protein>
    <recommendedName>
        <fullName evidence="3">V-type ATP synthase subunit E</fullName>
    </recommendedName>
</protein>
<dbReference type="EMBL" id="DVLC01000069">
    <property type="protein sequence ID" value="HIT46917.1"/>
    <property type="molecule type" value="Genomic_DNA"/>
</dbReference>
<organism evidence="1 2">
    <name type="scientific">Candidatus Cryptobacteroides merdipullorum</name>
    <dbReference type="NCBI Taxonomy" id="2840771"/>
    <lineage>
        <taxon>Bacteria</taxon>
        <taxon>Pseudomonadati</taxon>
        <taxon>Bacteroidota</taxon>
        <taxon>Bacteroidia</taxon>
        <taxon>Bacteroidales</taxon>
        <taxon>Candidatus Cryptobacteroides</taxon>
    </lineage>
</organism>
<reference evidence="1" key="2">
    <citation type="journal article" date="2021" name="PeerJ">
        <title>Extensive microbial diversity within the chicken gut microbiome revealed by metagenomics and culture.</title>
        <authorList>
            <person name="Gilroy R."/>
            <person name="Ravi A."/>
            <person name="Getino M."/>
            <person name="Pursley I."/>
            <person name="Horton D.L."/>
            <person name="Alikhan N.F."/>
            <person name="Baker D."/>
            <person name="Gharbi K."/>
            <person name="Hall N."/>
            <person name="Watson M."/>
            <person name="Adriaenssens E.M."/>
            <person name="Foster-Nyarko E."/>
            <person name="Jarju S."/>
            <person name="Secka A."/>
            <person name="Antonio M."/>
            <person name="Oren A."/>
            <person name="Chaudhuri R.R."/>
            <person name="La Ragione R."/>
            <person name="Hildebrand F."/>
            <person name="Pallen M.J."/>
        </authorList>
    </citation>
    <scope>NUCLEOTIDE SEQUENCE</scope>
    <source>
        <strain evidence="1">ChiHecec2B26-709</strain>
    </source>
</reference>
<name>A0A9D1GP50_9BACT</name>
<comment type="caution">
    <text evidence="1">The sequence shown here is derived from an EMBL/GenBank/DDBJ whole genome shotgun (WGS) entry which is preliminary data.</text>
</comment>
<evidence type="ECO:0000313" key="2">
    <source>
        <dbReference type="Proteomes" id="UP000886881"/>
    </source>
</evidence>
<proteinExistence type="predicted"/>
<sequence>MSNKLQELTDKLYNEGLSKGKEEGELLLAQARVEADKIRATGKREAALMVAEAEKTAAALKEKAESDIRMASAQSLQATRKDIEDLLVNAVISDKVSKALADKDFVKEIIRAVAEKFSSSEATDISLVLPASMKKDLEKWVSGELGKALGKEVKAEFSKKIQGGFTIGPKDGSWFVSLTDETFKELIAEYLRPVTRKILFG</sequence>
<evidence type="ECO:0008006" key="3">
    <source>
        <dbReference type="Google" id="ProtNLM"/>
    </source>
</evidence>
<dbReference type="AlphaFoldDB" id="A0A9D1GP50"/>
<reference evidence="1" key="1">
    <citation type="submission" date="2020-10" db="EMBL/GenBank/DDBJ databases">
        <authorList>
            <person name="Gilroy R."/>
        </authorList>
    </citation>
    <scope>NUCLEOTIDE SEQUENCE</scope>
    <source>
        <strain evidence="1">ChiHecec2B26-709</strain>
    </source>
</reference>
<accession>A0A9D1GP50</accession>
<gene>
    <name evidence="1" type="ORF">IAC35_03555</name>
</gene>
<dbReference type="Proteomes" id="UP000886881">
    <property type="component" value="Unassembled WGS sequence"/>
</dbReference>
<evidence type="ECO:0000313" key="1">
    <source>
        <dbReference type="EMBL" id="HIT46917.1"/>
    </source>
</evidence>